<dbReference type="AlphaFoldDB" id="A0A0R1F4S0"/>
<dbReference type="SUPFAM" id="SSF52540">
    <property type="entry name" value="P-loop containing nucleoside triphosphate hydrolases"/>
    <property type="match status" value="1"/>
</dbReference>
<gene>
    <name evidence="11" type="ORF">FD22_GL000260</name>
</gene>
<keyword evidence="4" id="KW-0997">Cell inner membrane</keyword>
<comment type="caution">
    <text evidence="11">The sequence shown here is derived from an EMBL/GenBank/DDBJ whole genome shotgun (WGS) entry which is preliminary data.</text>
</comment>
<evidence type="ECO:0000256" key="7">
    <source>
        <dbReference type="ARBA" id="ARBA00022840"/>
    </source>
</evidence>
<dbReference type="Pfam" id="PF00005">
    <property type="entry name" value="ABC_tran"/>
    <property type="match status" value="1"/>
</dbReference>
<dbReference type="InterPro" id="IPR003439">
    <property type="entry name" value="ABC_transporter-like_ATP-bd"/>
</dbReference>
<dbReference type="GeneID" id="65916536"/>
<dbReference type="GO" id="GO:0005524">
    <property type="term" value="F:ATP binding"/>
    <property type="evidence" value="ECO:0007669"/>
    <property type="project" value="UniProtKB-KW"/>
</dbReference>
<dbReference type="GO" id="GO:0005886">
    <property type="term" value="C:plasma membrane"/>
    <property type="evidence" value="ECO:0007669"/>
    <property type="project" value="UniProtKB-SubCell"/>
</dbReference>
<keyword evidence="2" id="KW-0813">Transport</keyword>
<evidence type="ECO:0000259" key="10">
    <source>
        <dbReference type="PROSITE" id="PS50893"/>
    </source>
</evidence>
<dbReference type="eggNOG" id="COG4619">
    <property type="taxonomic scope" value="Bacteria"/>
</dbReference>
<evidence type="ECO:0000256" key="1">
    <source>
        <dbReference type="ARBA" id="ARBA00004202"/>
    </source>
</evidence>
<keyword evidence="7" id="KW-0067">ATP-binding</keyword>
<evidence type="ECO:0000313" key="11">
    <source>
        <dbReference type="EMBL" id="KRK14058.1"/>
    </source>
</evidence>
<keyword evidence="3" id="KW-1003">Cell membrane</keyword>
<dbReference type="Proteomes" id="UP000051181">
    <property type="component" value="Unassembled WGS sequence"/>
</dbReference>
<dbReference type="EMBL" id="AZCN01000111">
    <property type="protein sequence ID" value="KRK14058.1"/>
    <property type="molecule type" value="Genomic_DNA"/>
</dbReference>
<reference evidence="11 12" key="1">
    <citation type="journal article" date="2015" name="Genome Announc.">
        <title>Expanding the biotechnology potential of lactobacilli through comparative genomics of 213 strains and associated genera.</title>
        <authorList>
            <person name="Sun Z."/>
            <person name="Harris H.M."/>
            <person name="McCann A."/>
            <person name="Guo C."/>
            <person name="Argimon S."/>
            <person name="Zhang W."/>
            <person name="Yang X."/>
            <person name="Jeffery I.B."/>
            <person name="Cooney J.C."/>
            <person name="Kagawa T.F."/>
            <person name="Liu W."/>
            <person name="Song Y."/>
            <person name="Salvetti E."/>
            <person name="Wrobel A."/>
            <person name="Rasinkangas P."/>
            <person name="Parkhill J."/>
            <person name="Rea M.C."/>
            <person name="O'Sullivan O."/>
            <person name="Ritari J."/>
            <person name="Douillard F.P."/>
            <person name="Paul Ross R."/>
            <person name="Yang R."/>
            <person name="Briner A.E."/>
            <person name="Felis G.E."/>
            <person name="de Vos W.M."/>
            <person name="Barrangou R."/>
            <person name="Klaenhammer T.R."/>
            <person name="Caufield P.W."/>
            <person name="Cui Y."/>
            <person name="Zhang H."/>
            <person name="O'Toole P.W."/>
        </authorList>
    </citation>
    <scope>NUCLEOTIDE SEQUENCE [LARGE SCALE GENOMIC DNA]</scope>
    <source>
        <strain evidence="11 12">DSM 20001</strain>
    </source>
</reference>
<feature type="domain" description="ABC transporter" evidence="10">
    <location>
        <begin position="4"/>
        <end position="215"/>
    </location>
</feature>
<evidence type="ECO:0000256" key="5">
    <source>
        <dbReference type="ARBA" id="ARBA00022592"/>
    </source>
</evidence>
<dbReference type="GO" id="GO:0006817">
    <property type="term" value="P:phosphate ion transport"/>
    <property type="evidence" value="ECO:0007669"/>
    <property type="project" value="UniProtKB-KW"/>
</dbReference>
<dbReference type="PANTHER" id="PTHR43423:SF12">
    <property type="entry name" value="IRON EXPORT ATP-BINDING PROTEIN FETA-RELATED"/>
    <property type="match status" value="1"/>
</dbReference>
<evidence type="ECO:0000256" key="3">
    <source>
        <dbReference type="ARBA" id="ARBA00022475"/>
    </source>
</evidence>
<keyword evidence="9" id="KW-0472">Membrane</keyword>
<dbReference type="PANTHER" id="PTHR43423">
    <property type="entry name" value="ABC TRANSPORTER I FAMILY MEMBER 17"/>
    <property type="match status" value="1"/>
</dbReference>
<dbReference type="CDD" id="cd03225">
    <property type="entry name" value="ABC_cobalt_CbiO_domain1"/>
    <property type="match status" value="1"/>
</dbReference>
<name>A0A0R1F4S0_9LACO</name>
<evidence type="ECO:0000256" key="2">
    <source>
        <dbReference type="ARBA" id="ARBA00022448"/>
    </source>
</evidence>
<dbReference type="RefSeq" id="WP_010011933.1">
    <property type="nucleotide sequence ID" value="NZ_AZCN01000111.1"/>
</dbReference>
<dbReference type="InterPro" id="IPR015856">
    <property type="entry name" value="ABC_transpr_CbiO/EcfA_su"/>
</dbReference>
<sequence length="215" mass="23787">MTLLELQDIGYQVAGQNVLQHIELTVAAQDYITITGPSGSGKSTLLRVIAGLLTRTSGQLLLAGKEWAEYDPILYRREVSYAVQQPQLFGQTVADNLRFPFQIRQQDFDQKRAVAALASVNLPAAYLDKPINDLSGGERQRVAILRNLLFPPQILLLDEISTGLDNENKAILHQEIMRVNQENGVTILAVTHDNEEISGANRLIKIVAGKMEANQ</sequence>
<organism evidence="11 12">
    <name type="scientific">Loigolactobacillus coryniformis subsp. coryniformis KCTC 3167 = DSM 20001</name>
    <dbReference type="NCBI Taxonomy" id="913848"/>
    <lineage>
        <taxon>Bacteria</taxon>
        <taxon>Bacillati</taxon>
        <taxon>Bacillota</taxon>
        <taxon>Bacilli</taxon>
        <taxon>Lactobacillales</taxon>
        <taxon>Lactobacillaceae</taxon>
        <taxon>Loigolactobacillus</taxon>
    </lineage>
</organism>
<dbReference type="GO" id="GO:0022857">
    <property type="term" value="F:transmembrane transporter activity"/>
    <property type="evidence" value="ECO:0007669"/>
    <property type="project" value="UniProtKB-ARBA"/>
</dbReference>
<dbReference type="PATRIC" id="fig|913848.6.peg.259"/>
<protein>
    <submittedName>
        <fullName evidence="11">ABC transporter ATP binding protein</fullName>
    </submittedName>
</protein>
<dbReference type="InterPro" id="IPR017871">
    <property type="entry name" value="ABC_transporter-like_CS"/>
</dbReference>
<keyword evidence="6" id="KW-0547">Nucleotide-binding</keyword>
<accession>A0A0R1F4S0</accession>
<evidence type="ECO:0000256" key="9">
    <source>
        <dbReference type="ARBA" id="ARBA00023136"/>
    </source>
</evidence>
<dbReference type="Gene3D" id="3.40.50.300">
    <property type="entry name" value="P-loop containing nucleotide triphosphate hydrolases"/>
    <property type="match status" value="1"/>
</dbReference>
<dbReference type="InterPro" id="IPR003593">
    <property type="entry name" value="AAA+_ATPase"/>
</dbReference>
<proteinExistence type="predicted"/>
<evidence type="ECO:0000256" key="4">
    <source>
        <dbReference type="ARBA" id="ARBA00022519"/>
    </source>
</evidence>
<comment type="subcellular location">
    <subcellularLocation>
        <location evidence="1">Cell membrane</location>
        <topology evidence="1">Peripheral membrane protein</topology>
    </subcellularLocation>
</comment>
<dbReference type="GO" id="GO:0016887">
    <property type="term" value="F:ATP hydrolysis activity"/>
    <property type="evidence" value="ECO:0007669"/>
    <property type="project" value="InterPro"/>
</dbReference>
<dbReference type="PROSITE" id="PS50893">
    <property type="entry name" value="ABC_TRANSPORTER_2"/>
    <property type="match status" value="1"/>
</dbReference>
<keyword evidence="8" id="KW-1278">Translocase</keyword>
<keyword evidence="5" id="KW-0592">Phosphate transport</keyword>
<dbReference type="InterPro" id="IPR027417">
    <property type="entry name" value="P-loop_NTPase"/>
</dbReference>
<evidence type="ECO:0000256" key="6">
    <source>
        <dbReference type="ARBA" id="ARBA00022741"/>
    </source>
</evidence>
<dbReference type="SMART" id="SM00382">
    <property type="entry name" value="AAA"/>
    <property type="match status" value="1"/>
</dbReference>
<dbReference type="PROSITE" id="PS00211">
    <property type="entry name" value="ABC_TRANSPORTER_1"/>
    <property type="match status" value="1"/>
</dbReference>
<evidence type="ECO:0000256" key="8">
    <source>
        <dbReference type="ARBA" id="ARBA00022967"/>
    </source>
</evidence>
<evidence type="ECO:0000313" key="12">
    <source>
        <dbReference type="Proteomes" id="UP000051181"/>
    </source>
</evidence>